<dbReference type="PROSITE" id="PS51294">
    <property type="entry name" value="HTH_MYB"/>
    <property type="match status" value="1"/>
</dbReference>
<reference evidence="6 7" key="1">
    <citation type="journal article" date="2015" name="Genome Biol. Evol.">
        <title>Comparative Genomics of a Bacterivorous Green Alga Reveals Evolutionary Causalities and Consequences of Phago-Mixotrophic Mode of Nutrition.</title>
        <authorList>
            <person name="Burns J.A."/>
            <person name="Paasch A."/>
            <person name="Narechania A."/>
            <person name="Kim E."/>
        </authorList>
    </citation>
    <scope>NUCLEOTIDE SEQUENCE [LARGE SCALE GENOMIC DNA]</scope>
    <source>
        <strain evidence="6 7">PLY_AMNH</strain>
    </source>
</reference>
<dbReference type="Pfam" id="PF14379">
    <property type="entry name" value="Myb_CC_LHEQLE"/>
    <property type="match status" value="1"/>
</dbReference>
<dbReference type="InterPro" id="IPR025756">
    <property type="entry name" value="Myb_CC_LHEQLE"/>
</dbReference>
<dbReference type="Proteomes" id="UP001190700">
    <property type="component" value="Unassembled WGS sequence"/>
</dbReference>
<dbReference type="NCBIfam" id="TIGR01557">
    <property type="entry name" value="myb_SHAQKYF"/>
    <property type="match status" value="1"/>
</dbReference>
<feature type="compositionally biased region" description="Basic and acidic residues" evidence="4">
    <location>
        <begin position="382"/>
        <end position="394"/>
    </location>
</feature>
<dbReference type="InterPro" id="IPR017930">
    <property type="entry name" value="Myb_dom"/>
</dbReference>
<dbReference type="InterPro" id="IPR009057">
    <property type="entry name" value="Homeodomain-like_sf"/>
</dbReference>
<evidence type="ECO:0000313" key="7">
    <source>
        <dbReference type="Proteomes" id="UP001190700"/>
    </source>
</evidence>
<proteinExistence type="predicted"/>
<feature type="domain" description="HTH myb-type" evidence="5">
    <location>
        <begin position="193"/>
        <end position="253"/>
    </location>
</feature>
<evidence type="ECO:0000256" key="4">
    <source>
        <dbReference type="SAM" id="MobiDB-lite"/>
    </source>
</evidence>
<dbReference type="GO" id="GO:0003700">
    <property type="term" value="F:DNA-binding transcription factor activity"/>
    <property type="evidence" value="ECO:0007669"/>
    <property type="project" value="InterPro"/>
</dbReference>
<dbReference type="SUPFAM" id="SSF46689">
    <property type="entry name" value="Homeodomain-like"/>
    <property type="match status" value="1"/>
</dbReference>
<keyword evidence="7" id="KW-1185">Reference proteome</keyword>
<dbReference type="FunFam" id="1.10.10.60:FF:000002">
    <property type="entry name" value="Myb family transcription factor"/>
    <property type="match status" value="1"/>
</dbReference>
<gene>
    <name evidence="6" type="ORF">CYMTET_42644</name>
</gene>
<keyword evidence="2" id="KW-0804">Transcription</keyword>
<evidence type="ECO:0000259" key="5">
    <source>
        <dbReference type="PROSITE" id="PS51294"/>
    </source>
</evidence>
<feature type="region of interest" description="Disordered" evidence="4">
    <location>
        <begin position="381"/>
        <end position="404"/>
    </location>
</feature>
<comment type="caution">
    <text evidence="6">The sequence shown here is derived from an EMBL/GenBank/DDBJ whole genome shotgun (WGS) entry which is preliminary data.</text>
</comment>
<dbReference type="Pfam" id="PF00249">
    <property type="entry name" value="Myb_DNA-binding"/>
    <property type="match status" value="1"/>
</dbReference>
<dbReference type="Gene3D" id="1.10.10.60">
    <property type="entry name" value="Homeodomain-like"/>
    <property type="match status" value="1"/>
</dbReference>
<evidence type="ECO:0000256" key="1">
    <source>
        <dbReference type="ARBA" id="ARBA00023015"/>
    </source>
</evidence>
<dbReference type="PANTHER" id="PTHR31499:SF79">
    <property type="entry name" value="HTH MYB-TYPE DOMAIN-CONTAINING PROTEIN"/>
    <property type="match status" value="1"/>
</dbReference>
<dbReference type="GO" id="GO:0003677">
    <property type="term" value="F:DNA binding"/>
    <property type="evidence" value="ECO:0007669"/>
    <property type="project" value="InterPro"/>
</dbReference>
<protein>
    <recommendedName>
        <fullName evidence="5">HTH myb-type domain-containing protein</fullName>
    </recommendedName>
</protein>
<feature type="region of interest" description="Disordered" evidence="4">
    <location>
        <begin position="255"/>
        <end position="278"/>
    </location>
</feature>
<accession>A0AAE0C3S6</accession>
<organism evidence="6 7">
    <name type="scientific">Cymbomonas tetramitiformis</name>
    <dbReference type="NCBI Taxonomy" id="36881"/>
    <lineage>
        <taxon>Eukaryota</taxon>
        <taxon>Viridiplantae</taxon>
        <taxon>Chlorophyta</taxon>
        <taxon>Pyramimonadophyceae</taxon>
        <taxon>Pyramimonadales</taxon>
        <taxon>Pyramimonadaceae</taxon>
        <taxon>Cymbomonas</taxon>
    </lineage>
</organism>
<name>A0AAE0C3S6_9CHLO</name>
<dbReference type="PANTHER" id="PTHR31499">
    <property type="entry name" value="MYB FAMILY TRANSCRIPTION FACTOR PHL11"/>
    <property type="match status" value="1"/>
</dbReference>
<feature type="compositionally biased region" description="Low complexity" evidence="4">
    <location>
        <begin position="260"/>
        <end position="277"/>
    </location>
</feature>
<dbReference type="InterPro" id="IPR001005">
    <property type="entry name" value="SANT/Myb"/>
</dbReference>
<dbReference type="EMBL" id="LGRX02028593">
    <property type="protein sequence ID" value="KAK3247871.1"/>
    <property type="molecule type" value="Genomic_DNA"/>
</dbReference>
<evidence type="ECO:0000256" key="3">
    <source>
        <dbReference type="ARBA" id="ARBA00023242"/>
    </source>
</evidence>
<evidence type="ECO:0000313" key="6">
    <source>
        <dbReference type="EMBL" id="KAK3247871.1"/>
    </source>
</evidence>
<keyword evidence="3" id="KW-0539">Nucleus</keyword>
<dbReference type="InterPro" id="IPR006447">
    <property type="entry name" value="Myb_dom_plants"/>
</dbReference>
<sequence>MTEGHPQPRLAYSWPDFEEFTVPDGILDHEEDCGHVACAHCGHQPAVAAAGHTWVSNLAEPKPQVLDAYDLDMQLPQSAQLRTDYVQAASTQSLATTEQGSVSIAQQQAGLAQIPLTHPQLLHPAGIPPTAIPLTAGLSGLTAAQLAGLPPPGMYTAAHSAAAVAAAQLAHQRRSAMAGHLIPRQRTSPPGGNINKARVRWTPELHARFVESVSLLGGPDRATPKGILRQMQVEGMTIYHIKSHLQKYRLQAVRPAGQKTPADANGTTGAAPGANDPTYPPLVASNAVPLLDKDVPVAPAVGSAAGPSAATTKPADVPVASGEVATPSTSLGGPDVVRTQKIEEALMKQMDMQKQLHKQLEQQRDLQLSLEAHGKYLQTMIEEQRHGKGGKEEAPTAPPEAEPE</sequence>
<keyword evidence="1" id="KW-0805">Transcription regulation</keyword>
<dbReference type="InterPro" id="IPR046955">
    <property type="entry name" value="PHR1-like"/>
</dbReference>
<dbReference type="AlphaFoldDB" id="A0AAE0C3S6"/>
<evidence type="ECO:0000256" key="2">
    <source>
        <dbReference type="ARBA" id="ARBA00023163"/>
    </source>
</evidence>